<accession>A0A1T4N8K7</accession>
<dbReference type="RefSeq" id="WP_078744671.1">
    <property type="nucleotide sequence ID" value="NZ_FUXG01000005.1"/>
</dbReference>
<sequence length="219" mass="25106">MTSDQIYFLAVAMLNLVCVFACFVGRDPDRQPKSIYLLKAAFMVYAISWFLYVFEDSFILGFLSNLAAVAFVWIVVVYSYKRCNAVVPWPRLLFMFLLHAIVHLYFSVGNNLVALLHTSSFFVPIAFLNIAYLFVIVKSTVTKPDFYYAITHIVMAVLIIMRSITLELFPDWYAFSSASSQVLWPAFILSSAIFAIMGFMEESHYKLKRTVIMDKVRAS</sequence>
<dbReference type="Proteomes" id="UP000191418">
    <property type="component" value="Unassembled WGS sequence"/>
</dbReference>
<feature type="transmembrane region" description="Helical" evidence="1">
    <location>
        <begin position="58"/>
        <end position="80"/>
    </location>
</feature>
<reference evidence="2 3" key="1">
    <citation type="submission" date="2017-01" db="EMBL/GenBank/DDBJ databases">
        <title>Genome Sequencing of a Marine Spirillum, Oceanospirillum multiglobuliferum ATCC 33336, from Japan.</title>
        <authorList>
            <person name="Carney J.G."/>
            <person name="Trachtenberg A.M."/>
            <person name="Rheaume B.A."/>
            <person name="Linnane J.D."/>
            <person name="Pitts N.L."/>
            <person name="Mykles D.L."/>
            <person name="Maclea K.S."/>
        </authorList>
    </citation>
    <scope>NUCLEOTIDE SEQUENCE [LARGE SCALE GENOMIC DNA]</scope>
    <source>
        <strain evidence="2 3">ATCC 33336</strain>
    </source>
</reference>
<feature type="transmembrane region" description="Helical" evidence="1">
    <location>
        <begin position="146"/>
        <end position="170"/>
    </location>
</feature>
<feature type="transmembrane region" description="Helical" evidence="1">
    <location>
        <begin position="6"/>
        <end position="24"/>
    </location>
</feature>
<dbReference type="STRING" id="64969.SAMN02745127_01049"/>
<keyword evidence="3" id="KW-1185">Reference proteome</keyword>
<keyword evidence="1" id="KW-0812">Transmembrane</keyword>
<feature type="transmembrane region" description="Helical" evidence="1">
    <location>
        <begin position="92"/>
        <end position="108"/>
    </location>
</feature>
<dbReference type="AlphaFoldDB" id="A0A1T4N8K7"/>
<keyword evidence="1" id="KW-0472">Membrane</keyword>
<evidence type="ECO:0008006" key="4">
    <source>
        <dbReference type="Google" id="ProtNLM"/>
    </source>
</evidence>
<keyword evidence="1" id="KW-1133">Transmembrane helix</keyword>
<evidence type="ECO:0000256" key="1">
    <source>
        <dbReference type="SAM" id="Phobius"/>
    </source>
</evidence>
<dbReference type="OrthoDB" id="9812260at2"/>
<comment type="caution">
    <text evidence="2">The sequence shown here is derived from an EMBL/GenBank/DDBJ whole genome shotgun (WGS) entry which is preliminary data.</text>
</comment>
<name>A0A1T4N8K7_9GAMM</name>
<dbReference type="EMBL" id="MTSM01000006">
    <property type="protein sequence ID" value="OPX55875.1"/>
    <property type="molecule type" value="Genomic_DNA"/>
</dbReference>
<feature type="transmembrane region" description="Helical" evidence="1">
    <location>
        <begin position="114"/>
        <end position="134"/>
    </location>
</feature>
<evidence type="ECO:0000313" key="2">
    <source>
        <dbReference type="EMBL" id="OPX55875.1"/>
    </source>
</evidence>
<evidence type="ECO:0000313" key="3">
    <source>
        <dbReference type="Proteomes" id="UP000191418"/>
    </source>
</evidence>
<organism evidence="2 3">
    <name type="scientific">Oceanospirillum multiglobuliferum</name>
    <dbReference type="NCBI Taxonomy" id="64969"/>
    <lineage>
        <taxon>Bacteria</taxon>
        <taxon>Pseudomonadati</taxon>
        <taxon>Pseudomonadota</taxon>
        <taxon>Gammaproteobacteria</taxon>
        <taxon>Oceanospirillales</taxon>
        <taxon>Oceanospirillaceae</taxon>
        <taxon>Oceanospirillum</taxon>
    </lineage>
</organism>
<feature type="transmembrane region" description="Helical" evidence="1">
    <location>
        <begin position="182"/>
        <end position="200"/>
    </location>
</feature>
<proteinExistence type="predicted"/>
<feature type="transmembrane region" description="Helical" evidence="1">
    <location>
        <begin position="36"/>
        <end position="52"/>
    </location>
</feature>
<protein>
    <recommendedName>
        <fullName evidence="4">Histidine kinase N-terminal 7TM region domain-containing protein</fullName>
    </recommendedName>
</protein>
<gene>
    <name evidence="2" type="ORF">BTE48_06690</name>
</gene>